<dbReference type="SUPFAM" id="SSF53474">
    <property type="entry name" value="alpha/beta-Hydrolases"/>
    <property type="match status" value="1"/>
</dbReference>
<reference evidence="2 3" key="1">
    <citation type="submission" date="2019-06" db="EMBL/GenBank/DDBJ databases">
        <title>Thermomonas aquatica sp. nov., isolated from an industrial wastewater treatment plant.</title>
        <authorList>
            <person name="Jeon J.H."/>
            <person name="Park D.-S."/>
        </authorList>
    </citation>
    <scope>NUCLEOTIDE SEQUENCE [LARGE SCALE GENOMIC DNA]</scope>
    <source>
        <strain evidence="2 3">SY21</strain>
    </source>
</reference>
<dbReference type="InterPro" id="IPR029058">
    <property type="entry name" value="AB_hydrolase_fold"/>
</dbReference>
<sequence length="241" mass="25719">MPVAGGSRAPLILLHDSLGCVELWRDFPGLLAQRLQRPVLAYDRLGFGKSAPRAAIPGPEFIDEEARRDFPALRAALGIERHLLFGHSVGGGMALCIAADAGDDCLAVVSESAQAFVEPRTLEGIRAAQAAFADPLRFERLERVHGDKARWVLAAWTGVWLSPAFADWNLDAALARVGCPLLAIHGERDEYGSLAFPQRIVAHAGGPAEAMILPGCGHVPHREQADAVLERVAAFAGAIDA</sequence>
<dbReference type="AlphaFoldDB" id="A0A5B7ZVD7"/>
<proteinExistence type="predicted"/>
<accession>A0A5B7ZVD7</accession>
<dbReference type="GO" id="GO:0016020">
    <property type="term" value="C:membrane"/>
    <property type="evidence" value="ECO:0007669"/>
    <property type="project" value="TreeGrafter"/>
</dbReference>
<dbReference type="PANTHER" id="PTHR43798:SF24">
    <property type="entry name" value="CIS-3-ALKYL-4-ALKYLOXETAN-2-ONE DECARBOXYLASE"/>
    <property type="match status" value="1"/>
</dbReference>
<dbReference type="PANTHER" id="PTHR43798">
    <property type="entry name" value="MONOACYLGLYCEROL LIPASE"/>
    <property type="match status" value="1"/>
</dbReference>
<evidence type="ECO:0000259" key="1">
    <source>
        <dbReference type="Pfam" id="PF00561"/>
    </source>
</evidence>
<dbReference type="GO" id="GO:0016787">
    <property type="term" value="F:hydrolase activity"/>
    <property type="evidence" value="ECO:0007669"/>
    <property type="project" value="UniProtKB-KW"/>
</dbReference>
<dbReference type="EMBL" id="CP040871">
    <property type="protein sequence ID" value="QDA58516.1"/>
    <property type="molecule type" value="Genomic_DNA"/>
</dbReference>
<keyword evidence="2" id="KW-0378">Hydrolase</keyword>
<evidence type="ECO:0000313" key="3">
    <source>
        <dbReference type="Proteomes" id="UP000308149"/>
    </source>
</evidence>
<name>A0A5B7ZVD7_9GAMM</name>
<protein>
    <submittedName>
        <fullName evidence="2">Alpha/beta hydrolase</fullName>
    </submittedName>
</protein>
<dbReference type="Pfam" id="PF00561">
    <property type="entry name" value="Abhydrolase_1"/>
    <property type="match status" value="1"/>
</dbReference>
<keyword evidence="3" id="KW-1185">Reference proteome</keyword>
<organism evidence="2 3">
    <name type="scientific">Thermomonas aquatica</name>
    <dbReference type="NCBI Taxonomy" id="2202149"/>
    <lineage>
        <taxon>Bacteria</taxon>
        <taxon>Pseudomonadati</taxon>
        <taxon>Pseudomonadota</taxon>
        <taxon>Gammaproteobacteria</taxon>
        <taxon>Lysobacterales</taxon>
        <taxon>Lysobacteraceae</taxon>
        <taxon>Thermomonas</taxon>
    </lineage>
</organism>
<gene>
    <name evidence="2" type="ORF">FHQ07_09245</name>
</gene>
<dbReference type="InterPro" id="IPR050266">
    <property type="entry name" value="AB_hydrolase_sf"/>
</dbReference>
<evidence type="ECO:0000313" key="2">
    <source>
        <dbReference type="EMBL" id="QDA58516.1"/>
    </source>
</evidence>
<dbReference type="InterPro" id="IPR000073">
    <property type="entry name" value="AB_hydrolase_1"/>
</dbReference>
<dbReference type="Gene3D" id="3.40.50.1820">
    <property type="entry name" value="alpha/beta hydrolase"/>
    <property type="match status" value="1"/>
</dbReference>
<feature type="domain" description="AB hydrolase-1" evidence="1">
    <location>
        <begin position="10"/>
        <end position="145"/>
    </location>
</feature>
<dbReference type="Proteomes" id="UP000308149">
    <property type="component" value="Chromosome"/>
</dbReference>
<dbReference type="KEGG" id="thes:FHQ07_09245"/>
<dbReference type="OrthoDB" id="9779853at2"/>